<dbReference type="GO" id="GO:1990904">
    <property type="term" value="C:ribonucleoprotein complex"/>
    <property type="evidence" value="ECO:0007669"/>
    <property type="project" value="UniProtKB-KW"/>
</dbReference>
<evidence type="ECO:0000256" key="4">
    <source>
        <dbReference type="ARBA" id="ARBA00040565"/>
    </source>
</evidence>
<evidence type="ECO:0000256" key="3">
    <source>
        <dbReference type="ARBA" id="ARBA00023274"/>
    </source>
</evidence>
<dbReference type="InterPro" id="IPR013005">
    <property type="entry name" value="Ribosomal_uL4-like"/>
</dbReference>
<dbReference type="InterPro" id="IPR023574">
    <property type="entry name" value="Ribosomal_uL4_dom_sf"/>
</dbReference>
<accession>A0A1U7LGY1</accession>
<dbReference type="InterPro" id="IPR002136">
    <property type="entry name" value="Ribosomal_uL4"/>
</dbReference>
<evidence type="ECO:0000256" key="2">
    <source>
        <dbReference type="ARBA" id="ARBA00022980"/>
    </source>
</evidence>
<comment type="similarity">
    <text evidence="1">Belongs to the universal ribosomal protein uL4 family.</text>
</comment>
<reference evidence="6 7" key="1">
    <citation type="submission" date="2016-04" db="EMBL/GenBank/DDBJ databases">
        <title>Evolutionary innovation and constraint leading to complex multicellularity in the Ascomycota.</title>
        <authorList>
            <person name="Cisse O."/>
            <person name="Nguyen A."/>
            <person name="Hewitt D.A."/>
            <person name="Jedd G."/>
            <person name="Stajich J.E."/>
        </authorList>
    </citation>
    <scope>NUCLEOTIDE SEQUENCE [LARGE SCALE GENOMIC DNA]</scope>
    <source>
        <strain evidence="6 7">DAH-3</strain>
    </source>
</reference>
<dbReference type="PANTHER" id="PTHR10746">
    <property type="entry name" value="50S RIBOSOMAL PROTEIN L4"/>
    <property type="match status" value="1"/>
</dbReference>
<dbReference type="GO" id="GO:0005840">
    <property type="term" value="C:ribosome"/>
    <property type="evidence" value="ECO:0007669"/>
    <property type="project" value="UniProtKB-KW"/>
</dbReference>
<dbReference type="EMBL" id="LXFE01004144">
    <property type="protein sequence ID" value="OLL21915.1"/>
    <property type="molecule type" value="Genomic_DNA"/>
</dbReference>
<dbReference type="AlphaFoldDB" id="A0A1U7LGY1"/>
<dbReference type="Proteomes" id="UP000186594">
    <property type="component" value="Unassembled WGS sequence"/>
</dbReference>
<dbReference type="PANTHER" id="PTHR10746:SF6">
    <property type="entry name" value="LARGE RIBOSOMAL SUBUNIT PROTEIN UL4M"/>
    <property type="match status" value="1"/>
</dbReference>
<dbReference type="OMA" id="KTFGPHP"/>
<gene>
    <name evidence="6" type="ORF">NEOLI_004650</name>
</gene>
<keyword evidence="7" id="KW-1185">Reference proteome</keyword>
<proteinExistence type="inferred from homology"/>
<evidence type="ECO:0000256" key="1">
    <source>
        <dbReference type="ARBA" id="ARBA00010528"/>
    </source>
</evidence>
<feature type="non-terminal residue" evidence="6">
    <location>
        <position position="1"/>
    </location>
</feature>
<evidence type="ECO:0000313" key="7">
    <source>
        <dbReference type="Proteomes" id="UP000186594"/>
    </source>
</evidence>
<dbReference type="SUPFAM" id="SSF52166">
    <property type="entry name" value="Ribosomal protein L4"/>
    <property type="match status" value="1"/>
</dbReference>
<keyword evidence="3" id="KW-0687">Ribonucleoprotein</keyword>
<feature type="region of interest" description="Disordered" evidence="5">
    <location>
        <begin position="164"/>
        <end position="192"/>
    </location>
</feature>
<evidence type="ECO:0000313" key="6">
    <source>
        <dbReference type="EMBL" id="OLL21915.1"/>
    </source>
</evidence>
<dbReference type="OrthoDB" id="275876at2759"/>
<dbReference type="Pfam" id="PF00573">
    <property type="entry name" value="Ribosomal_L4"/>
    <property type="match status" value="1"/>
</dbReference>
<sequence length="311" mass="35965">PYWRVKSRDRQVDRLEEPQFCRQFFSGSLPQVIPIQTTNPYLSFSDKMSASIQNLRSRLFTRGIRKTRLLQPKSPKTPSPPDPKVPKVQTTASLISPPRVLTTLHAFPSLKPMSFTTYPSEFLDLRTRRDILHRAVVFEADAARQGTASTKTRSEVRGSNIKLRKQKGSGRARVGDRRAPQRRHGGVVFGPKPRDFSTHLPRKVYQLAYRTALSVKYKRGILTVLENHAGISTFKTQHILQLLQFHGWTKENGRVLIITDDRRRKIELGMRNLGMHGHVKLKEDIEVRDLLKYERIIIERKALDWLQERTT</sequence>
<keyword evidence="2 6" id="KW-0689">Ribosomal protein</keyword>
<organism evidence="6 7">
    <name type="scientific">Neolecta irregularis (strain DAH-3)</name>
    <dbReference type="NCBI Taxonomy" id="1198029"/>
    <lineage>
        <taxon>Eukaryota</taxon>
        <taxon>Fungi</taxon>
        <taxon>Dikarya</taxon>
        <taxon>Ascomycota</taxon>
        <taxon>Taphrinomycotina</taxon>
        <taxon>Neolectales</taxon>
        <taxon>Neolectaceae</taxon>
        <taxon>Neolecta</taxon>
    </lineage>
</organism>
<dbReference type="GO" id="GO:0006412">
    <property type="term" value="P:translation"/>
    <property type="evidence" value="ECO:0007669"/>
    <property type="project" value="InterPro"/>
</dbReference>
<dbReference type="GO" id="GO:0003735">
    <property type="term" value="F:structural constituent of ribosome"/>
    <property type="evidence" value="ECO:0007669"/>
    <property type="project" value="InterPro"/>
</dbReference>
<dbReference type="NCBIfam" id="TIGR03953">
    <property type="entry name" value="rplD_bact"/>
    <property type="match status" value="1"/>
</dbReference>
<evidence type="ECO:0000256" key="5">
    <source>
        <dbReference type="SAM" id="MobiDB-lite"/>
    </source>
</evidence>
<feature type="region of interest" description="Disordered" evidence="5">
    <location>
        <begin position="66"/>
        <end position="94"/>
    </location>
</feature>
<protein>
    <recommendedName>
        <fullName evidence="4">Large ribosomal subunit protein uL4m</fullName>
    </recommendedName>
</protein>
<dbReference type="Gene3D" id="3.40.1370.10">
    <property type="match status" value="1"/>
</dbReference>
<dbReference type="STRING" id="1198029.A0A1U7LGY1"/>
<name>A0A1U7LGY1_NEOID</name>
<comment type="caution">
    <text evidence="6">The sequence shown here is derived from an EMBL/GenBank/DDBJ whole genome shotgun (WGS) entry which is preliminary data.</text>
</comment>